<organism evidence="1 2">
    <name type="scientific">Flectobacillus roseus</name>
    <dbReference type="NCBI Taxonomy" id="502259"/>
    <lineage>
        <taxon>Bacteria</taxon>
        <taxon>Pseudomonadati</taxon>
        <taxon>Bacteroidota</taxon>
        <taxon>Cytophagia</taxon>
        <taxon>Cytophagales</taxon>
        <taxon>Flectobacillaceae</taxon>
        <taxon>Flectobacillus</taxon>
    </lineage>
</organism>
<protein>
    <recommendedName>
        <fullName evidence="3">Lipoprotein</fullName>
    </recommendedName>
</protein>
<gene>
    <name evidence="1" type="ORF">QM524_22085</name>
</gene>
<dbReference type="RefSeq" id="WP_283346263.1">
    <property type="nucleotide sequence ID" value="NZ_JASHIF010000024.1"/>
</dbReference>
<evidence type="ECO:0000313" key="1">
    <source>
        <dbReference type="EMBL" id="MDI9861928.1"/>
    </source>
</evidence>
<keyword evidence="2" id="KW-1185">Reference proteome</keyword>
<dbReference type="PROSITE" id="PS51257">
    <property type="entry name" value="PROKAR_LIPOPROTEIN"/>
    <property type="match status" value="1"/>
</dbReference>
<reference evidence="1 2" key="1">
    <citation type="submission" date="2023-05" db="EMBL/GenBank/DDBJ databases">
        <title>Novel species of genus Flectobacillus isolated from stream in China.</title>
        <authorList>
            <person name="Lu H."/>
        </authorList>
    </citation>
    <scope>NUCLEOTIDE SEQUENCE [LARGE SCALE GENOMIC DNA]</scope>
    <source>
        <strain evidence="1 2">KCTC 42575</strain>
    </source>
</reference>
<evidence type="ECO:0000313" key="2">
    <source>
        <dbReference type="Proteomes" id="UP001236507"/>
    </source>
</evidence>
<name>A0ABT6YFQ4_9BACT</name>
<comment type="caution">
    <text evidence="1">The sequence shown here is derived from an EMBL/GenBank/DDBJ whole genome shotgun (WGS) entry which is preliminary data.</text>
</comment>
<dbReference type="Proteomes" id="UP001236507">
    <property type="component" value="Unassembled WGS sequence"/>
</dbReference>
<evidence type="ECO:0008006" key="3">
    <source>
        <dbReference type="Google" id="ProtNLM"/>
    </source>
</evidence>
<accession>A0ABT6YFQ4</accession>
<dbReference type="EMBL" id="JASHIF010000024">
    <property type="protein sequence ID" value="MDI9861928.1"/>
    <property type="molecule type" value="Genomic_DNA"/>
</dbReference>
<proteinExistence type="predicted"/>
<sequence length="287" mass="33253">MRKLRELTFWLSIFTALTSCKNDKSSNEFKFPPLTDTLKLAEHYYSPAVMTTPQTYIEAVWKFGENIEVNDTTTRENVFIDDFNGSDTLFKSLREHDGLKLLVDNTKLVSVNLYQWAFPPFLFEDIPDDERPKSKNQIIIDSLVYQAKLKTWKDHQTMVKGYPVYIVNPTNKTIRVEEQDGRLMIIQEAKDKNGNWKPIEFWQFSSCGNSYGGIAVKPNSYIFTKIIAYRGEFETTLRLKMLNDTIVYYSEPFKGSINLTQLDTALIKQNVSPKNFLVNKHGNPTKN</sequence>